<evidence type="ECO:0000313" key="2">
    <source>
        <dbReference type="Proteomes" id="UP000238523"/>
    </source>
</evidence>
<evidence type="ECO:0000313" key="1">
    <source>
        <dbReference type="EMBL" id="AUW42342.1"/>
    </source>
</evidence>
<proteinExistence type="predicted"/>
<organism evidence="1 2">
    <name type="scientific">Rhizobium leguminosarum</name>
    <dbReference type="NCBI Taxonomy" id="384"/>
    <lineage>
        <taxon>Bacteria</taxon>
        <taxon>Pseudomonadati</taxon>
        <taxon>Pseudomonadota</taxon>
        <taxon>Alphaproteobacteria</taxon>
        <taxon>Hyphomicrobiales</taxon>
        <taxon>Rhizobiaceae</taxon>
        <taxon>Rhizobium/Agrobacterium group</taxon>
        <taxon>Rhizobium</taxon>
    </lineage>
</organism>
<dbReference type="Proteomes" id="UP000238523">
    <property type="component" value="Chromosome"/>
</dbReference>
<accession>A0A2K9Z268</accession>
<gene>
    <name evidence="1" type="ORF">CUJ84_Chr001972</name>
</gene>
<dbReference type="EMBL" id="CP025012">
    <property type="protein sequence ID" value="AUW42342.1"/>
    <property type="molecule type" value="Genomic_DNA"/>
</dbReference>
<sequence>MVTMMLQRISVFIWAARGRMRPSGGHLLIALGAMATGVDAALHIAGPFAVPGKVGADFGAFPASNRLRSFGNRAMRKH</sequence>
<reference evidence="1 2" key="1">
    <citation type="submission" date="2017-11" db="EMBL/GenBank/DDBJ databases">
        <title>Complete genome of Rhizobium leguminosarum Norway, an ineffective micro-symbiont.</title>
        <authorList>
            <person name="Hoffrichter A."/>
            <person name="Liang J."/>
            <person name="Brachmann A."/>
            <person name="Marin M."/>
        </authorList>
    </citation>
    <scope>NUCLEOTIDE SEQUENCE [LARGE SCALE GENOMIC DNA]</scope>
    <source>
        <strain evidence="1 2">Norway</strain>
    </source>
</reference>
<name>A0A2K9Z268_RHILE</name>
<protein>
    <submittedName>
        <fullName evidence="1">Uncharacterized protein</fullName>
    </submittedName>
</protein>
<dbReference type="AlphaFoldDB" id="A0A2K9Z268"/>